<sequence length="224" mass="24518">MQMHGWPNVKIIHGPKAPAAGWSSRTEYREWMSPIQRIGSTPSNEDRLRCGRVLKQVGSPAATHKSGPSALARAVVERLRPVSRNLGQHLCCTLLAPVHPLSPLLHPRPHARFAAVQLLVLVVYGAYRCCSACLVVILPSPARTRPRPHTSPPPTPASPSYARLALQLAQRHALAVSNSTLAVLEHLTRHYSSLLPHLPLSSFVPARRSDRAPVPRGCQRHLIG</sequence>
<reference evidence="1 2" key="1">
    <citation type="submission" date="2020-01" db="EMBL/GenBank/DDBJ databases">
        <authorList>
            <consortium name="DOE Joint Genome Institute"/>
            <person name="Haridas S."/>
            <person name="Albert R."/>
            <person name="Binder M."/>
            <person name="Bloem J."/>
            <person name="Labutti K."/>
            <person name="Salamov A."/>
            <person name="Andreopoulos B."/>
            <person name="Baker S.E."/>
            <person name="Barry K."/>
            <person name="Bills G."/>
            <person name="Bluhm B.H."/>
            <person name="Cannon C."/>
            <person name="Castanera R."/>
            <person name="Culley D.E."/>
            <person name="Daum C."/>
            <person name="Ezra D."/>
            <person name="Gonzalez J.B."/>
            <person name="Henrissat B."/>
            <person name="Kuo A."/>
            <person name="Liang C."/>
            <person name="Lipzen A."/>
            <person name="Lutzoni F."/>
            <person name="Magnuson J."/>
            <person name="Mondo S."/>
            <person name="Nolan M."/>
            <person name="Ohm R."/>
            <person name="Pangilinan J."/>
            <person name="Park H.-J.H."/>
            <person name="Ramirez L."/>
            <person name="Alfaro M."/>
            <person name="Sun H."/>
            <person name="Tritt A."/>
            <person name="Yoshinaga Y."/>
            <person name="Zwiers L.-H.L."/>
            <person name="Turgeon B.G."/>
            <person name="Goodwin S.B."/>
            <person name="Spatafora J.W."/>
            <person name="Crous P.W."/>
            <person name="Grigoriev I.V."/>
        </authorList>
    </citation>
    <scope>NUCLEOTIDE SEQUENCE [LARGE SCALE GENOMIC DNA]</scope>
    <source>
        <strain evidence="1 2">CBS 611.86</strain>
    </source>
</reference>
<protein>
    <submittedName>
        <fullName evidence="1">Uncharacterized protein</fullName>
    </submittedName>
</protein>
<accession>A0A7C8IBL5</accession>
<gene>
    <name evidence="1" type="ORF">BDV95DRAFT_278349</name>
</gene>
<evidence type="ECO:0000313" key="1">
    <source>
        <dbReference type="EMBL" id="KAF2875577.1"/>
    </source>
</evidence>
<name>A0A7C8IBL5_9PLEO</name>
<comment type="caution">
    <text evidence="1">The sequence shown here is derived from an EMBL/GenBank/DDBJ whole genome shotgun (WGS) entry which is preliminary data.</text>
</comment>
<dbReference type="EMBL" id="JAADJZ010000004">
    <property type="protein sequence ID" value="KAF2875577.1"/>
    <property type="molecule type" value="Genomic_DNA"/>
</dbReference>
<keyword evidence="2" id="KW-1185">Reference proteome</keyword>
<organism evidence="1 2">
    <name type="scientific">Massariosphaeria phaeospora</name>
    <dbReference type="NCBI Taxonomy" id="100035"/>
    <lineage>
        <taxon>Eukaryota</taxon>
        <taxon>Fungi</taxon>
        <taxon>Dikarya</taxon>
        <taxon>Ascomycota</taxon>
        <taxon>Pezizomycotina</taxon>
        <taxon>Dothideomycetes</taxon>
        <taxon>Pleosporomycetidae</taxon>
        <taxon>Pleosporales</taxon>
        <taxon>Pleosporales incertae sedis</taxon>
        <taxon>Massariosphaeria</taxon>
    </lineage>
</organism>
<evidence type="ECO:0000313" key="2">
    <source>
        <dbReference type="Proteomes" id="UP000481861"/>
    </source>
</evidence>
<proteinExistence type="predicted"/>
<dbReference type="AlphaFoldDB" id="A0A7C8IBL5"/>
<dbReference type="Proteomes" id="UP000481861">
    <property type="component" value="Unassembled WGS sequence"/>
</dbReference>